<evidence type="ECO:0000256" key="1">
    <source>
        <dbReference type="SAM" id="MobiDB-lite"/>
    </source>
</evidence>
<feature type="region of interest" description="Disordered" evidence="1">
    <location>
        <begin position="32"/>
        <end position="115"/>
    </location>
</feature>
<proteinExistence type="predicted"/>
<name>A0A7S4FSA4_9EUGL</name>
<gene>
    <name evidence="2" type="ORF">EGYM00163_LOCUS22426</name>
</gene>
<dbReference type="AlphaFoldDB" id="A0A7S4FSA4"/>
<reference evidence="2" key="1">
    <citation type="submission" date="2021-01" db="EMBL/GenBank/DDBJ databases">
        <authorList>
            <person name="Corre E."/>
            <person name="Pelletier E."/>
            <person name="Niang G."/>
            <person name="Scheremetjew M."/>
            <person name="Finn R."/>
            <person name="Kale V."/>
            <person name="Holt S."/>
            <person name="Cochrane G."/>
            <person name="Meng A."/>
            <person name="Brown T."/>
            <person name="Cohen L."/>
        </authorList>
    </citation>
    <scope>NUCLEOTIDE SEQUENCE</scope>
    <source>
        <strain evidence="2">CCMP1594</strain>
    </source>
</reference>
<protein>
    <submittedName>
        <fullName evidence="2">Uncharacterized protein</fullName>
    </submittedName>
</protein>
<sequence>MRKHHFSTITLWNHRLIVVINDGAVLCTSPVSRDTQGQAQRHRHTGMHVEMQTPRRQPSKDIGVRMGKRAMRGLRPITATLAPPTSEKGSAGKNESCSRSPKLEDDLGTQTFWGNPCPQSIAPQFHAGGAGTMCNPHSMVGGCGG</sequence>
<organism evidence="2">
    <name type="scientific">Eutreptiella gymnastica</name>
    <dbReference type="NCBI Taxonomy" id="73025"/>
    <lineage>
        <taxon>Eukaryota</taxon>
        <taxon>Discoba</taxon>
        <taxon>Euglenozoa</taxon>
        <taxon>Euglenida</taxon>
        <taxon>Spirocuta</taxon>
        <taxon>Euglenophyceae</taxon>
        <taxon>Eutreptiales</taxon>
        <taxon>Eutreptiaceae</taxon>
        <taxon>Eutreptiella</taxon>
    </lineage>
</organism>
<dbReference type="EMBL" id="HBJA01063485">
    <property type="protein sequence ID" value="CAE0811278.1"/>
    <property type="molecule type" value="Transcribed_RNA"/>
</dbReference>
<evidence type="ECO:0000313" key="2">
    <source>
        <dbReference type="EMBL" id="CAE0811278.1"/>
    </source>
</evidence>
<accession>A0A7S4FSA4</accession>